<proteinExistence type="predicted"/>
<organism evidence="1 2">
    <name type="scientific">Vitis vinifera</name>
    <name type="common">Grape</name>
    <dbReference type="NCBI Taxonomy" id="29760"/>
    <lineage>
        <taxon>Eukaryota</taxon>
        <taxon>Viridiplantae</taxon>
        <taxon>Streptophyta</taxon>
        <taxon>Embryophyta</taxon>
        <taxon>Tracheophyta</taxon>
        <taxon>Spermatophyta</taxon>
        <taxon>Magnoliopsida</taxon>
        <taxon>eudicotyledons</taxon>
        <taxon>Gunneridae</taxon>
        <taxon>Pentapetalae</taxon>
        <taxon>rosids</taxon>
        <taxon>Vitales</taxon>
        <taxon>Vitaceae</taxon>
        <taxon>Viteae</taxon>
        <taxon>Vitis</taxon>
    </lineage>
</organism>
<evidence type="ECO:0000313" key="2">
    <source>
        <dbReference type="Proteomes" id="UP000288805"/>
    </source>
</evidence>
<protein>
    <submittedName>
        <fullName evidence="1">Cyclin-J18</fullName>
    </submittedName>
</protein>
<gene>
    <name evidence="1" type="primary">CYCJ18_1</name>
    <name evidence="1" type="ORF">CK203_079304</name>
</gene>
<dbReference type="AlphaFoldDB" id="A0A438DGP2"/>
<reference evidence="1 2" key="1">
    <citation type="journal article" date="2018" name="PLoS Genet.">
        <title>Population sequencing reveals clonal diversity and ancestral inbreeding in the grapevine cultivar Chardonnay.</title>
        <authorList>
            <person name="Roach M.J."/>
            <person name="Johnson D.L."/>
            <person name="Bohlmann J."/>
            <person name="van Vuuren H.J."/>
            <person name="Jones S.J."/>
            <person name="Pretorius I.S."/>
            <person name="Schmidt S.A."/>
            <person name="Borneman A.R."/>
        </authorList>
    </citation>
    <scope>NUCLEOTIDE SEQUENCE [LARGE SCALE GENOMIC DNA]</scope>
    <source>
        <strain evidence="2">cv. Chardonnay</strain>
        <tissue evidence="1">Leaf</tissue>
    </source>
</reference>
<comment type="caution">
    <text evidence="1">The sequence shown here is derived from an EMBL/GenBank/DDBJ whole genome shotgun (WGS) entry which is preliminary data.</text>
</comment>
<dbReference type="Proteomes" id="UP000288805">
    <property type="component" value="Unassembled WGS sequence"/>
</dbReference>
<evidence type="ECO:0000313" key="1">
    <source>
        <dbReference type="EMBL" id="RVW34566.1"/>
    </source>
</evidence>
<name>A0A438DGP2_VITVI</name>
<accession>A0A438DGP2</accession>
<sequence length="194" mass="22138">MQVKHTGSWLLQTHEREPFAAVCPHFHMDLQQATFHEKFEILGRWYYHEQHFTTRDFLEAEVVLMQVLNFEIGASNIAFVFLEELLIQFKGIAKVGELVNFEACLDIMDLLYEKEETSVLYSSPCSLAASILACSSTVASYVITVPRQKWEFPVLPWVRTIQDPLKHPAGCGLESFYRLKRASMGSGGYGLDVD</sequence>
<dbReference type="EMBL" id="QGNW01001635">
    <property type="protein sequence ID" value="RVW34566.1"/>
    <property type="molecule type" value="Genomic_DNA"/>
</dbReference>